<keyword evidence="1" id="KW-0809">Transit peptide</keyword>
<feature type="compositionally biased region" description="Polar residues" evidence="2">
    <location>
        <begin position="184"/>
        <end position="195"/>
    </location>
</feature>
<keyword evidence="1" id="KW-0653">Protein transport</keyword>
<dbReference type="InterPro" id="IPR036412">
    <property type="entry name" value="HAD-like_sf"/>
</dbReference>
<dbReference type="GeneID" id="71983013"/>
<dbReference type="InterPro" id="IPR023214">
    <property type="entry name" value="HAD_sf"/>
</dbReference>
<dbReference type="Proteomes" id="UP000756132">
    <property type="component" value="Chromosome 2"/>
</dbReference>
<proteinExistence type="inferred from homology"/>
<evidence type="ECO:0000259" key="3">
    <source>
        <dbReference type="PROSITE" id="PS50969"/>
    </source>
</evidence>
<dbReference type="OrthoDB" id="1711508at2759"/>
<dbReference type="KEGG" id="ffu:CLAFUR5_03135"/>
<name>A0A9Q8LAC9_PASFU</name>
<feature type="region of interest" description="Disordered" evidence="2">
    <location>
        <begin position="126"/>
        <end position="208"/>
    </location>
</feature>
<dbReference type="InterPro" id="IPR050365">
    <property type="entry name" value="TIM50"/>
</dbReference>
<dbReference type="SUPFAM" id="SSF56784">
    <property type="entry name" value="HAD-like"/>
    <property type="match status" value="1"/>
</dbReference>
<sequence>MSANDTSTSLAGKMESLSLAADTPKATAASSTPYNTVIPPHRRPRRKPVAPTTATTATATATDTQAGTPKRKPRKPSTGHTTSTGGQVQQQLQSEVPFTQTRYPLRSLNATVPVFTPLNQPQLQQSAFSAAPQVSQSLPQSKQADDVLQPAQSKTAQKKARKEAKKMQQTLVQAGASKRRPNTGLPQLQSASATDKMTLEPGDSSGHRGVMQTQRLQILARPVPSASYMCRALEAPQRTGYSRPLLVILDLNGTLLFRKKHGGSNKFVARPHVHQFLDYLFSNHLVMVWSSARPENVTKMCSDLFTPKQSHQLVVMWGRDKLQLPSQAYWQKVQVYKQLTWVWYDNSVQIMNPRMGIERWDQSNTVLIDDSFEKAASEPHNLVQIDEFEGKEEQMQDDVLSQVEQYLDTLRTQANVSAYMRAKPFKYLPVNDTAGNTMLDRAGTSLQQP</sequence>
<keyword evidence="1" id="KW-0496">Mitochondrion</keyword>
<dbReference type="EMBL" id="CP090164">
    <property type="protein sequence ID" value="UJO13744.1"/>
    <property type="molecule type" value="Genomic_DNA"/>
</dbReference>
<evidence type="ECO:0000313" key="4">
    <source>
        <dbReference type="EMBL" id="UJO13744.1"/>
    </source>
</evidence>
<comment type="subunit">
    <text evidence="1">Component of the TIM23 complex.</text>
</comment>
<protein>
    <recommendedName>
        <fullName evidence="1">Mitochondrial import inner membrane translocase subunit TIM50</fullName>
    </recommendedName>
</protein>
<reference evidence="4" key="2">
    <citation type="journal article" date="2022" name="Microb. Genom.">
        <title>A chromosome-scale genome assembly of the tomato pathogen Cladosporium fulvum reveals a compartmentalized genome architecture and the presence of a dispensable chromosome.</title>
        <authorList>
            <person name="Zaccaron A.Z."/>
            <person name="Chen L.H."/>
            <person name="Samaras A."/>
            <person name="Stergiopoulos I."/>
        </authorList>
    </citation>
    <scope>NUCLEOTIDE SEQUENCE</scope>
    <source>
        <strain evidence="4">Race5_Kim</strain>
    </source>
</reference>
<evidence type="ECO:0000313" key="5">
    <source>
        <dbReference type="Proteomes" id="UP000756132"/>
    </source>
</evidence>
<comment type="similarity">
    <text evidence="1">Belongs to the TIM50 family.</text>
</comment>
<feature type="region of interest" description="Disordered" evidence="2">
    <location>
        <begin position="20"/>
        <end position="92"/>
    </location>
</feature>
<dbReference type="PROSITE" id="PS50969">
    <property type="entry name" value="FCP1"/>
    <property type="match status" value="1"/>
</dbReference>
<evidence type="ECO:0000256" key="1">
    <source>
        <dbReference type="RuleBase" id="RU365079"/>
    </source>
</evidence>
<dbReference type="AlphaFoldDB" id="A0A9Q8LAC9"/>
<keyword evidence="5" id="KW-1185">Reference proteome</keyword>
<feature type="compositionally biased region" description="Polar residues" evidence="2">
    <location>
        <begin position="78"/>
        <end position="92"/>
    </location>
</feature>
<dbReference type="PANTHER" id="PTHR12210">
    <property type="entry name" value="DULLARD PROTEIN PHOSPHATASE"/>
    <property type="match status" value="1"/>
</dbReference>
<feature type="compositionally biased region" description="Polar residues" evidence="2">
    <location>
        <begin position="126"/>
        <end position="142"/>
    </location>
</feature>
<dbReference type="RefSeq" id="XP_047758110.1">
    <property type="nucleotide sequence ID" value="XM_047902283.1"/>
</dbReference>
<accession>A0A9Q8LAC9</accession>
<dbReference type="Pfam" id="PF03031">
    <property type="entry name" value="NIF"/>
    <property type="match status" value="1"/>
</dbReference>
<keyword evidence="1" id="KW-0811">Translocation</keyword>
<feature type="compositionally biased region" description="Low complexity" evidence="2">
    <location>
        <begin position="50"/>
        <end position="68"/>
    </location>
</feature>
<comment type="subcellular location">
    <subcellularLocation>
        <location evidence="1">Mitochondrion inner membrane</location>
        <topology evidence="1">Single-pass membrane protein</topology>
    </subcellularLocation>
</comment>
<gene>
    <name evidence="4" type="ORF">CLAFUR5_03135</name>
</gene>
<dbReference type="Gene3D" id="3.40.50.1000">
    <property type="entry name" value="HAD superfamily/HAD-like"/>
    <property type="match status" value="1"/>
</dbReference>
<keyword evidence="1" id="KW-0813">Transport</keyword>
<dbReference type="SMART" id="SM00577">
    <property type="entry name" value="CPDc"/>
    <property type="match status" value="1"/>
</dbReference>
<reference evidence="4" key="1">
    <citation type="submission" date="2021-12" db="EMBL/GenBank/DDBJ databases">
        <authorList>
            <person name="Zaccaron A."/>
            <person name="Stergiopoulos I."/>
        </authorList>
    </citation>
    <scope>NUCLEOTIDE SEQUENCE</scope>
    <source>
        <strain evidence="4">Race5_Kim</strain>
    </source>
</reference>
<comment type="function">
    <text evidence="1">Essential component of the TIM23 complex, a complex that mediates the translocation of transit peptide-containing proteins across the mitochondrial inner membrane.</text>
</comment>
<feature type="domain" description="FCP1 homology" evidence="3">
    <location>
        <begin position="240"/>
        <end position="410"/>
    </location>
</feature>
<dbReference type="GO" id="GO:0015031">
    <property type="term" value="P:protein transport"/>
    <property type="evidence" value="ECO:0007669"/>
    <property type="project" value="UniProtKB-KW"/>
</dbReference>
<dbReference type="InterPro" id="IPR004274">
    <property type="entry name" value="FCP1_dom"/>
</dbReference>
<dbReference type="GO" id="GO:0005744">
    <property type="term" value="C:TIM23 mitochondrial import inner membrane translocase complex"/>
    <property type="evidence" value="ECO:0007669"/>
    <property type="project" value="UniProtKB-UniRule"/>
</dbReference>
<evidence type="ECO:0000256" key="2">
    <source>
        <dbReference type="SAM" id="MobiDB-lite"/>
    </source>
</evidence>
<organism evidence="4 5">
    <name type="scientific">Passalora fulva</name>
    <name type="common">Tomato leaf mold</name>
    <name type="synonym">Cladosporium fulvum</name>
    <dbReference type="NCBI Taxonomy" id="5499"/>
    <lineage>
        <taxon>Eukaryota</taxon>
        <taxon>Fungi</taxon>
        <taxon>Dikarya</taxon>
        <taxon>Ascomycota</taxon>
        <taxon>Pezizomycotina</taxon>
        <taxon>Dothideomycetes</taxon>
        <taxon>Dothideomycetidae</taxon>
        <taxon>Mycosphaerellales</taxon>
        <taxon>Mycosphaerellaceae</taxon>
        <taxon>Fulvia</taxon>
    </lineage>
</organism>